<sequence>MTFGEASGGIVGGEGSYETSDVDLEALTPAGLTLLSEHCLACWKERNGSVFEKKRAVASPRLVFLRAKVSVEAGWSRLRGEKREWIRRKDELFMANAMTALQEQEERERIVGRILNSCEEMSRLTEFDLGASVGLQFSELSRVLATSGSSSRGGDASEDSVFG</sequence>
<dbReference type="EMBL" id="JBHFFA010000002">
    <property type="protein sequence ID" value="KAL2641259.1"/>
    <property type="molecule type" value="Genomic_DNA"/>
</dbReference>
<dbReference type="Proteomes" id="UP001605036">
    <property type="component" value="Unassembled WGS sequence"/>
</dbReference>
<organism evidence="1 2">
    <name type="scientific">Riccia fluitans</name>
    <dbReference type="NCBI Taxonomy" id="41844"/>
    <lineage>
        <taxon>Eukaryota</taxon>
        <taxon>Viridiplantae</taxon>
        <taxon>Streptophyta</taxon>
        <taxon>Embryophyta</taxon>
        <taxon>Marchantiophyta</taxon>
        <taxon>Marchantiopsida</taxon>
        <taxon>Marchantiidae</taxon>
        <taxon>Marchantiales</taxon>
        <taxon>Ricciaceae</taxon>
        <taxon>Riccia</taxon>
    </lineage>
</organism>
<keyword evidence="2" id="KW-1185">Reference proteome</keyword>
<dbReference type="AlphaFoldDB" id="A0ABD1Z1K8"/>
<proteinExistence type="predicted"/>
<evidence type="ECO:0000313" key="2">
    <source>
        <dbReference type="Proteomes" id="UP001605036"/>
    </source>
</evidence>
<accession>A0ABD1Z1K8</accession>
<comment type="caution">
    <text evidence="1">The sequence shown here is derived from an EMBL/GenBank/DDBJ whole genome shotgun (WGS) entry which is preliminary data.</text>
</comment>
<gene>
    <name evidence="1" type="ORF">R1flu_008846</name>
</gene>
<reference evidence="1 2" key="1">
    <citation type="submission" date="2024-09" db="EMBL/GenBank/DDBJ databases">
        <title>Chromosome-scale assembly of Riccia fluitans.</title>
        <authorList>
            <person name="Paukszto L."/>
            <person name="Sawicki J."/>
            <person name="Karawczyk K."/>
            <person name="Piernik-Szablinska J."/>
            <person name="Szczecinska M."/>
            <person name="Mazdziarz M."/>
        </authorList>
    </citation>
    <scope>NUCLEOTIDE SEQUENCE [LARGE SCALE GENOMIC DNA]</scope>
    <source>
        <strain evidence="1">Rf_01</strain>
        <tissue evidence="1">Aerial parts of the thallus</tissue>
    </source>
</reference>
<evidence type="ECO:0000313" key="1">
    <source>
        <dbReference type="EMBL" id="KAL2641259.1"/>
    </source>
</evidence>
<name>A0ABD1Z1K8_9MARC</name>
<protein>
    <submittedName>
        <fullName evidence="1">Uncharacterized protein</fullName>
    </submittedName>
</protein>